<gene>
    <name evidence="4" type="ORF">PRZ48_000817</name>
</gene>
<dbReference type="EMBL" id="JAXOVC010000001">
    <property type="protein sequence ID" value="KAK4507083.1"/>
    <property type="molecule type" value="Genomic_DNA"/>
</dbReference>
<evidence type="ECO:0000259" key="3">
    <source>
        <dbReference type="PROSITE" id="PS51339"/>
    </source>
</evidence>
<dbReference type="InterPro" id="IPR016130">
    <property type="entry name" value="Tyr_Pase_AS"/>
</dbReference>
<dbReference type="PROSITE" id="PS00383">
    <property type="entry name" value="TYR_PHOSPHATASE_1"/>
    <property type="match status" value="1"/>
</dbReference>
<evidence type="ECO:0000256" key="2">
    <source>
        <dbReference type="SAM" id="MobiDB-lite"/>
    </source>
</evidence>
<dbReference type="PROSITE" id="PS51339">
    <property type="entry name" value="PPASE_MYOTUBULARIN"/>
    <property type="match status" value="1"/>
</dbReference>
<proteinExistence type="inferred from homology"/>
<feature type="region of interest" description="Disordered" evidence="2">
    <location>
        <begin position="612"/>
        <end position="660"/>
    </location>
</feature>
<dbReference type="InterPro" id="IPR030564">
    <property type="entry name" value="Myotubularin"/>
</dbReference>
<keyword evidence="5" id="KW-1185">Reference proteome</keyword>
<feature type="region of interest" description="Disordered" evidence="2">
    <location>
        <begin position="131"/>
        <end position="165"/>
    </location>
</feature>
<organism evidence="4 5">
    <name type="scientific">Zasmidium cellare</name>
    <name type="common">Wine cellar mold</name>
    <name type="synonym">Racodium cellare</name>
    <dbReference type="NCBI Taxonomy" id="395010"/>
    <lineage>
        <taxon>Eukaryota</taxon>
        <taxon>Fungi</taxon>
        <taxon>Dikarya</taxon>
        <taxon>Ascomycota</taxon>
        <taxon>Pezizomycotina</taxon>
        <taxon>Dothideomycetes</taxon>
        <taxon>Dothideomycetidae</taxon>
        <taxon>Mycosphaerellales</taxon>
        <taxon>Mycosphaerellaceae</taxon>
        <taxon>Zasmidium</taxon>
    </lineage>
</organism>
<dbReference type="InterPro" id="IPR029021">
    <property type="entry name" value="Prot-tyrosine_phosphatase-like"/>
</dbReference>
<feature type="compositionally biased region" description="Low complexity" evidence="2">
    <location>
        <begin position="890"/>
        <end position="908"/>
    </location>
</feature>
<dbReference type="Gene3D" id="2.30.29.30">
    <property type="entry name" value="Pleckstrin-homology domain (PH domain)/Phosphotyrosine-binding domain (PTB)"/>
    <property type="match status" value="1"/>
</dbReference>
<evidence type="ECO:0000256" key="1">
    <source>
        <dbReference type="ARBA" id="ARBA00007471"/>
    </source>
</evidence>
<feature type="region of interest" description="Disordered" evidence="2">
    <location>
        <begin position="352"/>
        <end position="387"/>
    </location>
</feature>
<feature type="region of interest" description="Disordered" evidence="2">
    <location>
        <begin position="46"/>
        <end position="87"/>
    </location>
</feature>
<feature type="compositionally biased region" description="Polar residues" evidence="2">
    <location>
        <begin position="352"/>
        <end position="364"/>
    </location>
</feature>
<feature type="compositionally biased region" description="Polar residues" evidence="2">
    <location>
        <begin position="46"/>
        <end position="61"/>
    </location>
</feature>
<dbReference type="Proteomes" id="UP001305779">
    <property type="component" value="Unassembled WGS sequence"/>
</dbReference>
<feature type="compositionally biased region" description="Polar residues" evidence="2">
    <location>
        <begin position="840"/>
        <end position="865"/>
    </location>
</feature>
<dbReference type="SUPFAM" id="SSF52799">
    <property type="entry name" value="(Phosphotyrosine protein) phosphatases II"/>
    <property type="match status" value="1"/>
</dbReference>
<dbReference type="InterPro" id="IPR011993">
    <property type="entry name" value="PH-like_dom_sf"/>
</dbReference>
<dbReference type="PANTHER" id="PTHR10807">
    <property type="entry name" value="MYOTUBULARIN-RELATED"/>
    <property type="match status" value="1"/>
</dbReference>
<reference evidence="4 5" key="1">
    <citation type="journal article" date="2023" name="G3 (Bethesda)">
        <title>A chromosome-level genome assembly of Zasmidium syzygii isolated from banana leaves.</title>
        <authorList>
            <person name="van Westerhoven A.C."/>
            <person name="Mehrabi R."/>
            <person name="Talebi R."/>
            <person name="Steentjes M.B.F."/>
            <person name="Corcolon B."/>
            <person name="Chong P.A."/>
            <person name="Kema G.H.J."/>
            <person name="Seidl M.F."/>
        </authorList>
    </citation>
    <scope>NUCLEOTIDE SEQUENCE [LARGE SCALE GENOMIC DNA]</scope>
    <source>
        <strain evidence="4 5">P124</strain>
    </source>
</reference>
<comment type="similarity">
    <text evidence="1">Belongs to the protein-tyrosine phosphatase family. Non-receptor class myotubularin subfamily.</text>
</comment>
<feature type="compositionally biased region" description="Polar residues" evidence="2">
    <location>
        <begin position="791"/>
        <end position="807"/>
    </location>
</feature>
<comment type="caution">
    <text evidence="4">The sequence shown here is derived from an EMBL/GenBank/DDBJ whole genome shotgun (WGS) entry which is preliminary data.</text>
</comment>
<dbReference type="InterPro" id="IPR010569">
    <property type="entry name" value="Myotubularin-like_Pase_dom"/>
</dbReference>
<dbReference type="Pfam" id="PF06602">
    <property type="entry name" value="Myotub-related"/>
    <property type="match status" value="1"/>
</dbReference>
<feature type="region of interest" description="Disordered" evidence="2">
    <location>
        <begin position="776"/>
        <end position="931"/>
    </location>
</feature>
<evidence type="ECO:0000313" key="4">
    <source>
        <dbReference type="EMBL" id="KAK4507083.1"/>
    </source>
</evidence>
<protein>
    <recommendedName>
        <fullName evidence="3">Myotubularin phosphatase domain-containing protein</fullName>
    </recommendedName>
</protein>
<evidence type="ECO:0000313" key="5">
    <source>
        <dbReference type="Proteomes" id="UP001305779"/>
    </source>
</evidence>
<name>A0ABR0F1X4_ZASCE</name>
<dbReference type="PANTHER" id="PTHR10807:SF128">
    <property type="entry name" value="PHOSPHATIDYLINOSITOL-3,5-BISPHOSPHATE 3-PHOSPHATASE"/>
    <property type="match status" value="1"/>
</dbReference>
<accession>A0ABR0F1X4</accession>
<feature type="compositionally biased region" description="Basic and acidic residues" evidence="2">
    <location>
        <begin position="650"/>
        <end position="659"/>
    </location>
</feature>
<feature type="compositionally biased region" description="Polar residues" evidence="2">
    <location>
        <begin position="134"/>
        <end position="146"/>
    </location>
</feature>
<sequence>MDATKTSKDLKIRNVSLHSRGKKETGTLYLARHHLVFSYVPDTGVRTSTSSKVDQLRNSASLDGARGSRESTDSTSRQATPSKARPKEIWVPYPMINHCTLRPSHSAASRAYENQASESLDGGFDDSAFPPVYGTSSYQSRPSTDSAHLAPYSSPQRPASPAASVTNLPLASESVRAPAIRIQRRDFQMMAFHFHPSPSDETSSDETAREVFYCLRSRCVFENVQDMLAFHFKAPPEELAVEEPRYDARREFARMGIGGKAAEGPGSAWRISDINKNYEYSPTYPSVLCVPRTVSDNMLKYGGVFRSKARIPALTYLHSNGGSITRSSQPMVGLSNKRNPQDERLISAIFSSHTPPQQSPTDSPVQVPADGEVPGLPASQSETALDDDFNDEVIPRKRIYGSTRRNMIFDARPKINALVNKGSGGGYEDLSNYSGPAGTTVERTFMDIQNIHVMKKSLAKVVQSFANSDYLDMKPNEELLRNSGWLTHIAGMLDGAEMVARIVGLGGSHALVHCSDGWDRTAQVAALAQVMLDPHYRSLSGFITLIQKDFLAFGHKFNHRHGIQGSEEWFEIENERVLPSRAKVNGNNESTGLNALGSKALSGAKNWFEKSRGGLFRPQNESKDSGEDDESRPSSPPPNSVIHSPPTSSTKKDREHKTNTNEMGPIFHQFLDAVYQLQYQFPDAFEFNERFLRRLFYQAHSGQYGEFLFNNEKDRSEHESKFPSVWPHFLSRRQEFTNPEFVAKVDDPLLFPKRQGALREIEVRWWSGLFGRKDEDMNTPRALAPPDPQPAEQQKVPSLSMQPSTMSLEDGGKNLEVEGSSSSAMKEAKSFPNLGAVHNSLPSASEPLQNGSSGEHQQPAESSKTPARPILESRETNPDTLEGYTRAAEPASQSIEAGSSSSSKPPVSRLEMEEGDPLGVSAGSKVPETTTGRLDFAAFAKSSAYSDR</sequence>
<feature type="domain" description="Myotubularin phosphatase" evidence="3">
    <location>
        <begin position="242"/>
        <end position="770"/>
    </location>
</feature>
<feature type="compositionally biased region" description="Low complexity" evidence="2">
    <location>
        <begin position="150"/>
        <end position="164"/>
    </location>
</feature>